<gene>
    <name evidence="2" type="ORF">P171DRAFT_518173</name>
</gene>
<dbReference type="AlphaFoldDB" id="A0A9P4PTK5"/>
<sequence length="1020" mass="113588">METASSTFSRNTYVTDPNYATLPTIPTLNTDLNARPFSQKDHSERGNNNYAEVDPSIDIQGAEHRPVLKKPGRQKQIKRSPGLGYWGSLNCAPDISRLPLQSGRVQKPPRRVRLGDQGALGSLRPYLRDPQPAYRISTDHQPTSGILSDPRPVYGIFPNLLPTYDTLQGQIYNDAILHHRHGASLGPLSPDIQSGYGVMDHHHEPQSLPENEVIPSFDENHEPFQQFINGDHQTTSLNEECRIDPNIDQSLDFVVFPWQITANKMTERGGHLGQKPRQSQLNDNEGTREKGPETQYPFLVFKIMVLDTVELSEAQKTAVTDHLDSTTWPKSFLSIENARDALTNMGQTWSDEDDAVLMSLPALLGLPTSSKDALVTLDYGLFPGRLAQECVDRRKHLVKLEQDGAQVIHNFNGAATTRFYKPISNGQAILTELFQIRGLLIARNLSLLELRENSNDNDGIRRISINKVWTIRQVLNQTGWPGRYRDPTSFATTNAQSATRPSDADADSLYAIISTTTTSIGWDNLHTVFFPGVSDHDWKLMVRGVHARRRWSQNETDELKLAYEQDELEQFATSHRHGLGEVTMKARNMFVRPPNQSAGDAPSSSDLSVRNQQPLYSVIKRPRSSKETTKSLSVVSSEETTTTLLDTTERGTGYPATFQPRAIASHRPVITNELIYSTLQYYPSDAYNLVRLRSEKLSFETISQLAFKATYTPQQLRIIHDIVYRDWRGVILTTTWPNFQRIFTDHFARFYLSKSTGANQRHVHFPAQQGASQDQSPSLSLHNTRYSVDSSQGGQNSIDASQPEILGSATRKRDRSGSFVTAKSTSASAYDSYVPPHPVIAQGNTYQNPQHFTSPSSLFRPTRFSGSQQQGSPQPGNTLYDAFPDDCINRNHAQAQPLIDPQLNRSTFAGHSLYGAPLAPNQLPHDTVGAMGFDASNNTDWSLAGPNTGHDTAFPLLQEPMLLGLSTDQNTGTQPSSSYDAAHSLPQEFTGFGHFVDPNNGAQPGFPYNAEGGNSVIHRY</sequence>
<protein>
    <submittedName>
        <fullName evidence="2">Uncharacterized protein</fullName>
    </submittedName>
</protein>
<dbReference type="OrthoDB" id="10513225at2759"/>
<dbReference type="EMBL" id="MU001495">
    <property type="protein sequence ID" value="KAF2448694.1"/>
    <property type="molecule type" value="Genomic_DNA"/>
</dbReference>
<feature type="region of interest" description="Disordered" evidence="1">
    <location>
        <begin position="266"/>
        <end position="292"/>
    </location>
</feature>
<evidence type="ECO:0000313" key="2">
    <source>
        <dbReference type="EMBL" id="KAF2448694.1"/>
    </source>
</evidence>
<keyword evidence="3" id="KW-1185">Reference proteome</keyword>
<feature type="region of interest" description="Disordered" evidence="1">
    <location>
        <begin position="840"/>
        <end position="876"/>
    </location>
</feature>
<feature type="compositionally biased region" description="Basic residues" evidence="1">
    <location>
        <begin position="67"/>
        <end position="78"/>
    </location>
</feature>
<reference evidence="2" key="1">
    <citation type="journal article" date="2020" name="Stud. Mycol.">
        <title>101 Dothideomycetes genomes: a test case for predicting lifestyles and emergence of pathogens.</title>
        <authorList>
            <person name="Haridas S."/>
            <person name="Albert R."/>
            <person name="Binder M."/>
            <person name="Bloem J."/>
            <person name="Labutti K."/>
            <person name="Salamov A."/>
            <person name="Andreopoulos B."/>
            <person name="Baker S."/>
            <person name="Barry K."/>
            <person name="Bills G."/>
            <person name="Bluhm B."/>
            <person name="Cannon C."/>
            <person name="Castanera R."/>
            <person name="Culley D."/>
            <person name="Daum C."/>
            <person name="Ezra D."/>
            <person name="Gonzalez J."/>
            <person name="Henrissat B."/>
            <person name="Kuo A."/>
            <person name="Liang C."/>
            <person name="Lipzen A."/>
            <person name="Lutzoni F."/>
            <person name="Magnuson J."/>
            <person name="Mondo S."/>
            <person name="Nolan M."/>
            <person name="Ohm R."/>
            <person name="Pangilinan J."/>
            <person name="Park H.-J."/>
            <person name="Ramirez L."/>
            <person name="Alfaro M."/>
            <person name="Sun H."/>
            <person name="Tritt A."/>
            <person name="Yoshinaga Y."/>
            <person name="Zwiers L.-H."/>
            <person name="Turgeon B."/>
            <person name="Goodwin S."/>
            <person name="Spatafora J."/>
            <person name="Crous P."/>
            <person name="Grigoriev I."/>
        </authorList>
    </citation>
    <scope>NUCLEOTIDE SEQUENCE</scope>
    <source>
        <strain evidence="2">CBS 690.94</strain>
    </source>
</reference>
<proteinExistence type="predicted"/>
<name>A0A9P4PTK5_9PLEO</name>
<accession>A0A9P4PTK5</accession>
<feature type="region of interest" description="Disordered" evidence="1">
    <location>
        <begin position="25"/>
        <end position="81"/>
    </location>
</feature>
<feature type="region of interest" description="Disordered" evidence="1">
    <location>
        <begin position="619"/>
        <end position="651"/>
    </location>
</feature>
<dbReference type="Proteomes" id="UP000799764">
    <property type="component" value="Unassembled WGS sequence"/>
</dbReference>
<feature type="compositionally biased region" description="Low complexity" evidence="1">
    <location>
        <begin position="630"/>
        <end position="646"/>
    </location>
</feature>
<evidence type="ECO:0000256" key="1">
    <source>
        <dbReference type="SAM" id="MobiDB-lite"/>
    </source>
</evidence>
<comment type="caution">
    <text evidence="2">The sequence shown here is derived from an EMBL/GenBank/DDBJ whole genome shotgun (WGS) entry which is preliminary data.</text>
</comment>
<evidence type="ECO:0000313" key="3">
    <source>
        <dbReference type="Proteomes" id="UP000799764"/>
    </source>
</evidence>
<organism evidence="2 3">
    <name type="scientific">Karstenula rhodostoma CBS 690.94</name>
    <dbReference type="NCBI Taxonomy" id="1392251"/>
    <lineage>
        <taxon>Eukaryota</taxon>
        <taxon>Fungi</taxon>
        <taxon>Dikarya</taxon>
        <taxon>Ascomycota</taxon>
        <taxon>Pezizomycotina</taxon>
        <taxon>Dothideomycetes</taxon>
        <taxon>Pleosporomycetidae</taxon>
        <taxon>Pleosporales</taxon>
        <taxon>Massarineae</taxon>
        <taxon>Didymosphaeriaceae</taxon>
        <taxon>Karstenula</taxon>
    </lineage>
</organism>
<feature type="compositionally biased region" description="Polar residues" evidence="1">
    <location>
        <begin position="842"/>
        <end position="859"/>
    </location>
</feature>
<feature type="compositionally biased region" description="Low complexity" evidence="1">
    <location>
        <begin position="865"/>
        <end position="876"/>
    </location>
</feature>
<feature type="region of interest" description="Disordered" evidence="1">
    <location>
        <begin position="99"/>
        <end position="127"/>
    </location>
</feature>
<feature type="compositionally biased region" description="Polar residues" evidence="1">
    <location>
        <begin position="769"/>
        <end position="800"/>
    </location>
</feature>
<feature type="region of interest" description="Disordered" evidence="1">
    <location>
        <begin position="766"/>
        <end position="820"/>
    </location>
</feature>